<feature type="domain" description="RCK N-terminal" evidence="13">
    <location>
        <begin position="408"/>
        <end position="527"/>
    </location>
</feature>
<dbReference type="InterPro" id="IPR038770">
    <property type="entry name" value="Na+/solute_symporter_sf"/>
</dbReference>
<dbReference type="InterPro" id="IPR004771">
    <property type="entry name" value="K/H_exchanger"/>
</dbReference>
<dbReference type="InterPro" id="IPR003148">
    <property type="entry name" value="RCK_N"/>
</dbReference>
<dbReference type="NCBIfam" id="TIGR00932">
    <property type="entry name" value="2a37"/>
    <property type="match status" value="1"/>
</dbReference>
<dbReference type="Pfam" id="PF02254">
    <property type="entry name" value="TrkA_N"/>
    <property type="match status" value="1"/>
</dbReference>
<keyword evidence="8 12" id="KW-1133">Transmembrane helix</keyword>
<organism evidence="14 15">
    <name type="scientific">Pseudoxanthomonas taiwanensis J19</name>
    <dbReference type="NCBI Taxonomy" id="935569"/>
    <lineage>
        <taxon>Bacteria</taxon>
        <taxon>Pseudomonadati</taxon>
        <taxon>Pseudomonadota</taxon>
        <taxon>Gammaproteobacteria</taxon>
        <taxon>Lysobacterales</taxon>
        <taxon>Lysobacteraceae</taxon>
        <taxon>Pseudoxanthomonas</taxon>
    </lineage>
</organism>
<feature type="transmembrane region" description="Helical" evidence="12">
    <location>
        <begin position="269"/>
        <end position="286"/>
    </location>
</feature>
<evidence type="ECO:0000313" key="15">
    <source>
        <dbReference type="Proteomes" id="UP000321583"/>
    </source>
</evidence>
<dbReference type="RefSeq" id="WP_147208966.1">
    <property type="nucleotide sequence ID" value="NZ_VLJS01000087.1"/>
</dbReference>
<dbReference type="PROSITE" id="PS51201">
    <property type="entry name" value="RCK_N"/>
    <property type="match status" value="1"/>
</dbReference>
<dbReference type="Gene3D" id="1.20.1530.20">
    <property type="match status" value="1"/>
</dbReference>
<evidence type="ECO:0000256" key="4">
    <source>
        <dbReference type="ARBA" id="ARBA00022449"/>
    </source>
</evidence>
<evidence type="ECO:0000313" key="14">
    <source>
        <dbReference type="EMBL" id="TWH05586.1"/>
    </source>
</evidence>
<keyword evidence="7" id="KW-0630">Potassium</keyword>
<keyword evidence="5" id="KW-0633">Potassium transport</keyword>
<evidence type="ECO:0000256" key="3">
    <source>
        <dbReference type="ARBA" id="ARBA00022448"/>
    </source>
</evidence>
<evidence type="ECO:0000259" key="13">
    <source>
        <dbReference type="PROSITE" id="PS51201"/>
    </source>
</evidence>
<keyword evidence="15" id="KW-1185">Reference proteome</keyword>
<dbReference type="InterPro" id="IPR036291">
    <property type="entry name" value="NAD(P)-bd_dom_sf"/>
</dbReference>
<dbReference type="PANTHER" id="PTHR46157:SF4">
    <property type="entry name" value="K(+) EFFLUX ANTIPORTER 3, CHLOROPLASTIC"/>
    <property type="match status" value="1"/>
</dbReference>
<dbReference type="SUPFAM" id="SSF51735">
    <property type="entry name" value="NAD(P)-binding Rossmann-fold domains"/>
    <property type="match status" value="1"/>
</dbReference>
<feature type="transmembrane region" description="Helical" evidence="12">
    <location>
        <begin position="91"/>
        <end position="113"/>
    </location>
</feature>
<feature type="transmembrane region" description="Helical" evidence="12">
    <location>
        <begin position="119"/>
        <end position="140"/>
    </location>
</feature>
<keyword evidence="3" id="KW-0813">Transport</keyword>
<feature type="region of interest" description="Disordered" evidence="11">
    <location>
        <begin position="596"/>
        <end position="616"/>
    </location>
</feature>
<dbReference type="Proteomes" id="UP000321583">
    <property type="component" value="Unassembled WGS sequence"/>
</dbReference>
<dbReference type="EMBL" id="VLJS01000087">
    <property type="protein sequence ID" value="TWH05586.1"/>
    <property type="molecule type" value="Genomic_DNA"/>
</dbReference>
<evidence type="ECO:0000256" key="9">
    <source>
        <dbReference type="ARBA" id="ARBA00023065"/>
    </source>
</evidence>
<evidence type="ECO:0000256" key="5">
    <source>
        <dbReference type="ARBA" id="ARBA00022538"/>
    </source>
</evidence>
<dbReference type="OrthoDB" id="9781411at2"/>
<comment type="caution">
    <text evidence="14">The sequence shown here is derived from an EMBL/GenBank/DDBJ whole genome shotgun (WGS) entry which is preliminary data.</text>
</comment>
<feature type="transmembrane region" description="Helical" evidence="12">
    <location>
        <begin position="181"/>
        <end position="205"/>
    </location>
</feature>
<feature type="transmembrane region" description="Helical" evidence="12">
    <location>
        <begin position="152"/>
        <end position="175"/>
    </location>
</feature>
<feature type="transmembrane region" description="Helical" evidence="12">
    <location>
        <begin position="241"/>
        <end position="257"/>
    </location>
</feature>
<dbReference type="GO" id="GO:0006813">
    <property type="term" value="P:potassium ion transport"/>
    <property type="evidence" value="ECO:0007669"/>
    <property type="project" value="UniProtKB-KW"/>
</dbReference>
<keyword evidence="6 12" id="KW-0812">Transmembrane</keyword>
<evidence type="ECO:0000256" key="2">
    <source>
        <dbReference type="ARBA" id="ARBA00005551"/>
    </source>
</evidence>
<feature type="transmembrane region" description="Helical" evidence="12">
    <location>
        <begin position="32"/>
        <end position="54"/>
    </location>
</feature>
<evidence type="ECO:0000256" key="12">
    <source>
        <dbReference type="SAM" id="Phobius"/>
    </source>
</evidence>
<dbReference type="GO" id="GO:0005886">
    <property type="term" value="C:plasma membrane"/>
    <property type="evidence" value="ECO:0007669"/>
    <property type="project" value="TreeGrafter"/>
</dbReference>
<keyword evidence="10 12" id="KW-0472">Membrane</keyword>
<reference evidence="14 15" key="1">
    <citation type="submission" date="2019-07" db="EMBL/GenBank/DDBJ databases">
        <title>Genome sequencing of lignin-degrading bacterial isolates.</title>
        <authorList>
            <person name="Gladden J."/>
        </authorList>
    </citation>
    <scope>NUCLEOTIDE SEQUENCE [LARGE SCALE GENOMIC DNA]</scope>
    <source>
        <strain evidence="14 15">J19</strain>
    </source>
</reference>
<accession>A0A562D778</accession>
<dbReference type="Pfam" id="PF00999">
    <property type="entry name" value="Na_H_Exchanger"/>
    <property type="match status" value="1"/>
</dbReference>
<dbReference type="FunFam" id="3.40.50.720:FF:000036">
    <property type="entry name" value="Glutathione-regulated potassium-efflux system protein KefB"/>
    <property type="match status" value="1"/>
</dbReference>
<evidence type="ECO:0000256" key="7">
    <source>
        <dbReference type="ARBA" id="ARBA00022958"/>
    </source>
</evidence>
<dbReference type="GO" id="GO:0008324">
    <property type="term" value="F:monoatomic cation transmembrane transporter activity"/>
    <property type="evidence" value="ECO:0007669"/>
    <property type="project" value="InterPro"/>
</dbReference>
<comment type="subcellular location">
    <subcellularLocation>
        <location evidence="1">Endomembrane system</location>
        <topology evidence="1">Multi-pass membrane protein</topology>
    </subcellularLocation>
</comment>
<feature type="transmembrane region" description="Helical" evidence="12">
    <location>
        <begin position="361"/>
        <end position="380"/>
    </location>
</feature>
<gene>
    <name evidence="14" type="ORF">L613_005600000200</name>
</gene>
<dbReference type="InterPro" id="IPR006153">
    <property type="entry name" value="Cation/H_exchanger_TM"/>
</dbReference>
<comment type="similarity">
    <text evidence="2">Belongs to the monovalent cation:proton antiporter 2 (CPA2) transporter (TC 2.A.37) family.</text>
</comment>
<evidence type="ECO:0000256" key="8">
    <source>
        <dbReference type="ARBA" id="ARBA00022989"/>
    </source>
</evidence>
<feature type="transmembrane region" description="Helical" evidence="12">
    <location>
        <begin position="6"/>
        <end position="25"/>
    </location>
</feature>
<dbReference type="AlphaFoldDB" id="A0A562D778"/>
<feature type="compositionally biased region" description="Pro residues" evidence="11">
    <location>
        <begin position="606"/>
        <end position="616"/>
    </location>
</feature>
<keyword evidence="9" id="KW-0406">Ion transport</keyword>
<dbReference type="Gene3D" id="3.40.50.720">
    <property type="entry name" value="NAD(P)-binding Rossmann-like Domain"/>
    <property type="match status" value="1"/>
</dbReference>
<dbReference type="GO" id="GO:0012505">
    <property type="term" value="C:endomembrane system"/>
    <property type="evidence" value="ECO:0007669"/>
    <property type="project" value="UniProtKB-SubCell"/>
</dbReference>
<evidence type="ECO:0000256" key="1">
    <source>
        <dbReference type="ARBA" id="ARBA00004127"/>
    </source>
</evidence>
<sequence length="616" mass="66108">MDGTLPGNLSFELALVLLAAAIAVVPLFRRLGLVAVLAYLATGVLLGPHGVGAVSDPERILGASELGVIMLLFVIGLEVSPARLGLLRRPVFGAGGAQVFVSALFLGAALFFYGVHWKGALVAGLGLALSSTAVGLQMLGERRELGSDHGQLAFAILLFQDLAAIPLLAVIPLLGGVKDESLTWAMVGHALGALALVWFGGRLLMRRGLKVVASIRTPEVFTATALLAVLGSAWIMQQAGLSPGLGAFIAGVLLADSEYRHELESQIEPFKGLLLGLFFIAVGMGIDLDRIVAEPWLIAAGVGLLLVVKFGVLLGIGKVARLQPGHGLLLGGTLWLGGEFAFVVFHEALRVRLLTTAEYDRLAAVVGVSMALMPLLLMALDRYLHRRREEQPPAPAPQYDSAAPGVEKPQVLIAGVGRFGQIVARVLAAQKIPYVALDRSPQRVEDVRRSGGRIFYGDPTRSDLLRAAGAEHVKVFVICADEPETTLQAVRLIRRQYPQARVLARARDRQHAWRLMDLGTEPYRELLGTSLEVAGRVLCELGMPEAQAAEHVRRFRAHDEALLQEQYLVYDDEDALKRSAQQARAELVRLFEADAGDPAVSRPAQDAPPAPASDRD</sequence>
<feature type="transmembrane region" description="Helical" evidence="12">
    <location>
        <begin position="298"/>
        <end position="316"/>
    </location>
</feature>
<protein>
    <submittedName>
        <fullName evidence="14">Glutathione-regulated potassium-efflux system protein KefB</fullName>
    </submittedName>
</protein>
<dbReference type="PANTHER" id="PTHR46157">
    <property type="entry name" value="K(+) EFFLUX ANTIPORTER 3, CHLOROPLASTIC"/>
    <property type="match status" value="1"/>
</dbReference>
<evidence type="ECO:0000256" key="6">
    <source>
        <dbReference type="ARBA" id="ARBA00022692"/>
    </source>
</evidence>
<name>A0A562D778_9GAMM</name>
<evidence type="ECO:0000256" key="11">
    <source>
        <dbReference type="SAM" id="MobiDB-lite"/>
    </source>
</evidence>
<feature type="transmembrane region" description="Helical" evidence="12">
    <location>
        <begin position="60"/>
        <end position="79"/>
    </location>
</feature>
<feature type="transmembrane region" description="Helical" evidence="12">
    <location>
        <begin position="328"/>
        <end position="349"/>
    </location>
</feature>
<dbReference type="GO" id="GO:0015297">
    <property type="term" value="F:antiporter activity"/>
    <property type="evidence" value="ECO:0007669"/>
    <property type="project" value="UniProtKB-KW"/>
</dbReference>
<keyword evidence="4" id="KW-0050">Antiport</keyword>
<dbReference type="GO" id="GO:1902600">
    <property type="term" value="P:proton transmembrane transport"/>
    <property type="evidence" value="ECO:0007669"/>
    <property type="project" value="InterPro"/>
</dbReference>
<proteinExistence type="inferred from homology"/>
<evidence type="ECO:0000256" key="10">
    <source>
        <dbReference type="ARBA" id="ARBA00023136"/>
    </source>
</evidence>